<accession>A0A9D4IHD4</accession>
<evidence type="ECO:0000313" key="2">
    <source>
        <dbReference type="Proteomes" id="UP000828390"/>
    </source>
</evidence>
<organism evidence="1 2">
    <name type="scientific">Dreissena polymorpha</name>
    <name type="common">Zebra mussel</name>
    <name type="synonym">Mytilus polymorpha</name>
    <dbReference type="NCBI Taxonomy" id="45954"/>
    <lineage>
        <taxon>Eukaryota</taxon>
        <taxon>Metazoa</taxon>
        <taxon>Spiralia</taxon>
        <taxon>Lophotrochozoa</taxon>
        <taxon>Mollusca</taxon>
        <taxon>Bivalvia</taxon>
        <taxon>Autobranchia</taxon>
        <taxon>Heteroconchia</taxon>
        <taxon>Euheterodonta</taxon>
        <taxon>Imparidentia</taxon>
        <taxon>Neoheterodontei</taxon>
        <taxon>Myida</taxon>
        <taxon>Dreissenoidea</taxon>
        <taxon>Dreissenidae</taxon>
        <taxon>Dreissena</taxon>
    </lineage>
</organism>
<evidence type="ECO:0000313" key="1">
    <source>
        <dbReference type="EMBL" id="KAH3772567.1"/>
    </source>
</evidence>
<name>A0A9D4IHD4_DREPO</name>
<proteinExistence type="predicted"/>
<gene>
    <name evidence="1" type="ORF">DPMN_173908</name>
</gene>
<dbReference type="EMBL" id="JAIWYP010000009">
    <property type="protein sequence ID" value="KAH3772567.1"/>
    <property type="molecule type" value="Genomic_DNA"/>
</dbReference>
<dbReference type="Proteomes" id="UP000828390">
    <property type="component" value="Unassembled WGS sequence"/>
</dbReference>
<protein>
    <submittedName>
        <fullName evidence="1">Uncharacterized protein</fullName>
    </submittedName>
</protein>
<dbReference type="AlphaFoldDB" id="A0A9D4IHD4"/>
<comment type="caution">
    <text evidence="1">The sequence shown here is derived from an EMBL/GenBank/DDBJ whole genome shotgun (WGS) entry which is preliminary data.</text>
</comment>
<reference evidence="1" key="1">
    <citation type="journal article" date="2019" name="bioRxiv">
        <title>The Genome of the Zebra Mussel, Dreissena polymorpha: A Resource for Invasive Species Research.</title>
        <authorList>
            <person name="McCartney M.A."/>
            <person name="Auch B."/>
            <person name="Kono T."/>
            <person name="Mallez S."/>
            <person name="Zhang Y."/>
            <person name="Obille A."/>
            <person name="Becker A."/>
            <person name="Abrahante J.E."/>
            <person name="Garbe J."/>
            <person name="Badalamenti J.P."/>
            <person name="Herman A."/>
            <person name="Mangelson H."/>
            <person name="Liachko I."/>
            <person name="Sullivan S."/>
            <person name="Sone E.D."/>
            <person name="Koren S."/>
            <person name="Silverstein K.A.T."/>
            <person name="Beckman K.B."/>
            <person name="Gohl D.M."/>
        </authorList>
    </citation>
    <scope>NUCLEOTIDE SEQUENCE</scope>
    <source>
        <strain evidence="1">Duluth1</strain>
        <tissue evidence="1">Whole animal</tissue>
    </source>
</reference>
<reference evidence="1" key="2">
    <citation type="submission" date="2020-11" db="EMBL/GenBank/DDBJ databases">
        <authorList>
            <person name="McCartney M.A."/>
            <person name="Auch B."/>
            <person name="Kono T."/>
            <person name="Mallez S."/>
            <person name="Becker A."/>
            <person name="Gohl D.M."/>
            <person name="Silverstein K.A.T."/>
            <person name="Koren S."/>
            <person name="Bechman K.B."/>
            <person name="Herman A."/>
            <person name="Abrahante J.E."/>
            <person name="Garbe J."/>
        </authorList>
    </citation>
    <scope>NUCLEOTIDE SEQUENCE</scope>
    <source>
        <strain evidence="1">Duluth1</strain>
        <tissue evidence="1">Whole animal</tissue>
    </source>
</reference>
<sequence>MSNGTDSFALLLHFTPYFQTHGMKEIRQQYGTGDKRRMLPLHQAISRLGTPLAKIMIKAHVLTGDACMS</sequence>
<keyword evidence="2" id="KW-1185">Reference proteome</keyword>